<dbReference type="PANTHER" id="PTHR43045">
    <property type="entry name" value="SHIKIMATE TRANSPORTER"/>
    <property type="match status" value="1"/>
</dbReference>
<evidence type="ECO:0000256" key="7">
    <source>
        <dbReference type="SAM" id="Phobius"/>
    </source>
</evidence>
<keyword evidence="3" id="KW-1003">Cell membrane</keyword>
<reference evidence="9 10" key="1">
    <citation type="journal article" date="2021" name="Microbiol. Resour. Announc.">
        <title>Complete Genome Sequences of Two Rhodococcus sp. Strains with Large and Linear Chromosomes, Isolated from Apple Rhizosphere.</title>
        <authorList>
            <person name="Benning S."/>
            <person name="Brugnone N."/>
            <person name="Siani R."/>
            <person name="Kublik S."/>
            <person name="Schloter M."/>
            <person name="Rad V."/>
        </authorList>
    </citation>
    <scope>NUCLEOTIDE SEQUENCE [LARGE SCALE GENOMIC DNA]</scope>
    <source>
        <strain evidence="9 10">R79</strain>
    </source>
</reference>
<organism evidence="9 10">
    <name type="scientific">Rhodococcus pseudokoreensis</name>
    <dbReference type="NCBI Taxonomy" id="2811421"/>
    <lineage>
        <taxon>Bacteria</taxon>
        <taxon>Bacillati</taxon>
        <taxon>Actinomycetota</taxon>
        <taxon>Actinomycetes</taxon>
        <taxon>Mycobacteriales</taxon>
        <taxon>Nocardiaceae</taxon>
        <taxon>Rhodococcus</taxon>
    </lineage>
</organism>
<keyword evidence="2" id="KW-0813">Transport</keyword>
<comment type="subcellular location">
    <subcellularLocation>
        <location evidence="1">Cell membrane</location>
        <topology evidence="1">Multi-pass membrane protein</topology>
    </subcellularLocation>
</comment>
<geneLocation type="plasmid" evidence="9 10">
    <name>unnamed3</name>
</geneLocation>
<dbReference type="EMBL" id="CP070616">
    <property type="protein sequence ID" value="QSE87795.1"/>
    <property type="molecule type" value="Genomic_DNA"/>
</dbReference>
<dbReference type="RefSeq" id="WP_206004561.1">
    <property type="nucleotide sequence ID" value="NZ_CP070616.1"/>
</dbReference>
<feature type="transmembrane region" description="Helical" evidence="7">
    <location>
        <begin position="85"/>
        <end position="103"/>
    </location>
</feature>
<keyword evidence="5 7" id="KW-1133">Transmembrane helix</keyword>
<dbReference type="Gene3D" id="1.20.1250.20">
    <property type="entry name" value="MFS general substrate transporter like domains"/>
    <property type="match status" value="1"/>
</dbReference>
<dbReference type="PANTHER" id="PTHR43045:SF1">
    <property type="entry name" value="SHIKIMATE TRANSPORTER"/>
    <property type="match status" value="1"/>
</dbReference>
<keyword evidence="4 7" id="KW-0812">Transmembrane</keyword>
<evidence type="ECO:0000256" key="4">
    <source>
        <dbReference type="ARBA" id="ARBA00022692"/>
    </source>
</evidence>
<sequence>MSDHNTAMSRRVALSGFLGTTIEYFDFYVYGTVAALVFNQVFFNNLDPLVGTIAAFATLAAGYLSRLLGAIIFGHYGDRLGRKSALLITMIVMGLASGLIGLLPHRHRSAPPHHFCC</sequence>
<dbReference type="Pfam" id="PF00083">
    <property type="entry name" value="Sugar_tr"/>
    <property type="match status" value="1"/>
</dbReference>
<evidence type="ECO:0000256" key="1">
    <source>
        <dbReference type="ARBA" id="ARBA00004651"/>
    </source>
</evidence>
<keyword evidence="10" id="KW-1185">Reference proteome</keyword>
<dbReference type="SUPFAM" id="SSF103473">
    <property type="entry name" value="MFS general substrate transporter"/>
    <property type="match status" value="1"/>
</dbReference>
<keyword evidence="9" id="KW-0614">Plasmid</keyword>
<dbReference type="InterPro" id="IPR036259">
    <property type="entry name" value="MFS_trans_sf"/>
</dbReference>
<proteinExistence type="predicted"/>
<evidence type="ECO:0000256" key="6">
    <source>
        <dbReference type="ARBA" id="ARBA00023136"/>
    </source>
</evidence>
<keyword evidence="6 7" id="KW-0472">Membrane</keyword>
<feature type="transmembrane region" description="Helical" evidence="7">
    <location>
        <begin position="50"/>
        <end position="73"/>
    </location>
</feature>
<feature type="transmembrane region" description="Helical" evidence="7">
    <location>
        <begin position="12"/>
        <end position="38"/>
    </location>
</feature>
<dbReference type="InterPro" id="IPR005828">
    <property type="entry name" value="MFS_sugar_transport-like"/>
</dbReference>
<reference evidence="9 10" key="2">
    <citation type="journal article" date="2022" name="Arch. Microbiol.">
        <title>Rhodococcus pseudokoreensis sp. nov. isolated from the rhizosphere of young M26 apple rootstocks.</title>
        <authorList>
            <person name="Kampfer P."/>
            <person name="Glaeser S.P."/>
            <person name="Blom J."/>
            <person name="Wolf J."/>
            <person name="Benning S."/>
            <person name="Schloter M."/>
            <person name="Neumann-Schaal M."/>
        </authorList>
    </citation>
    <scope>NUCLEOTIDE SEQUENCE [LARGE SCALE GENOMIC DNA]</scope>
    <source>
        <strain evidence="9 10">R79</strain>
    </source>
</reference>
<evidence type="ECO:0000313" key="9">
    <source>
        <dbReference type="EMBL" id="QSE87795.1"/>
    </source>
</evidence>
<feature type="domain" description="Major facilitator superfamily (MFS) profile" evidence="8">
    <location>
        <begin position="12"/>
        <end position="117"/>
    </location>
</feature>
<evidence type="ECO:0000259" key="8">
    <source>
        <dbReference type="PROSITE" id="PS50850"/>
    </source>
</evidence>
<evidence type="ECO:0000256" key="5">
    <source>
        <dbReference type="ARBA" id="ARBA00022989"/>
    </source>
</evidence>
<evidence type="ECO:0000256" key="2">
    <source>
        <dbReference type="ARBA" id="ARBA00022448"/>
    </source>
</evidence>
<accession>A0A974VY57</accession>
<name>A0A974VY57_9NOCA</name>
<dbReference type="InterPro" id="IPR020846">
    <property type="entry name" value="MFS_dom"/>
</dbReference>
<protein>
    <submittedName>
        <fullName evidence="9">MFS transporter</fullName>
    </submittedName>
</protein>
<dbReference type="PROSITE" id="PS50850">
    <property type="entry name" value="MFS"/>
    <property type="match status" value="1"/>
</dbReference>
<evidence type="ECO:0000313" key="10">
    <source>
        <dbReference type="Proteomes" id="UP000662986"/>
    </source>
</evidence>
<gene>
    <name evidence="9" type="ORF">JWS13_03770</name>
</gene>
<evidence type="ECO:0000256" key="3">
    <source>
        <dbReference type="ARBA" id="ARBA00022475"/>
    </source>
</evidence>
<dbReference type="Proteomes" id="UP000662986">
    <property type="component" value="Plasmid unnamed3"/>
</dbReference>